<organism evidence="2">
    <name type="scientific">Brachypodium distachyon</name>
    <name type="common">Purple false brome</name>
    <name type="synonym">Trachynia distachya</name>
    <dbReference type="NCBI Taxonomy" id="15368"/>
    <lineage>
        <taxon>Eukaryota</taxon>
        <taxon>Viridiplantae</taxon>
        <taxon>Streptophyta</taxon>
        <taxon>Embryophyta</taxon>
        <taxon>Tracheophyta</taxon>
        <taxon>Spermatophyta</taxon>
        <taxon>Magnoliopsida</taxon>
        <taxon>Liliopsida</taxon>
        <taxon>Poales</taxon>
        <taxon>Poaceae</taxon>
        <taxon>BOP clade</taxon>
        <taxon>Pooideae</taxon>
        <taxon>Stipodae</taxon>
        <taxon>Brachypodieae</taxon>
        <taxon>Brachypodium</taxon>
    </lineage>
</organism>
<evidence type="ECO:0000313" key="3">
    <source>
        <dbReference type="EnsemblPlants" id="PNT64654"/>
    </source>
</evidence>
<dbReference type="AlphaFoldDB" id="A0A2K2CRJ6"/>
<protein>
    <submittedName>
        <fullName evidence="2 3">Uncharacterized protein</fullName>
    </submittedName>
</protein>
<gene>
    <name evidence="2" type="ORF">BRADI_4g30982v3</name>
</gene>
<dbReference type="EMBL" id="CM000883">
    <property type="protein sequence ID" value="PNT64654.1"/>
    <property type="molecule type" value="Genomic_DNA"/>
</dbReference>
<feature type="region of interest" description="Disordered" evidence="1">
    <location>
        <begin position="88"/>
        <end position="137"/>
    </location>
</feature>
<reference evidence="2 3" key="1">
    <citation type="journal article" date="2010" name="Nature">
        <title>Genome sequencing and analysis of the model grass Brachypodium distachyon.</title>
        <authorList>
            <consortium name="International Brachypodium Initiative"/>
        </authorList>
    </citation>
    <scope>NUCLEOTIDE SEQUENCE [LARGE SCALE GENOMIC DNA]</scope>
    <source>
        <strain evidence="2 3">Bd21</strain>
    </source>
</reference>
<keyword evidence="4" id="KW-1185">Reference proteome</keyword>
<evidence type="ECO:0000313" key="4">
    <source>
        <dbReference type="Proteomes" id="UP000008810"/>
    </source>
</evidence>
<evidence type="ECO:0000313" key="2">
    <source>
        <dbReference type="EMBL" id="PNT64654.1"/>
    </source>
</evidence>
<dbReference type="Gramene" id="PNT64654">
    <property type="protein sequence ID" value="PNT64654"/>
    <property type="gene ID" value="BRADI_4g30982v3"/>
</dbReference>
<dbReference type="EnsemblPlants" id="PNT64654">
    <property type="protein sequence ID" value="PNT64654"/>
    <property type="gene ID" value="BRADI_4g30982v3"/>
</dbReference>
<sequence length="160" mass="16933">MANSPVLNTPFTPNGVLGKGISDFFTFLHQQRVKKKSVSLNFTEHSPPSSRSTAVLSFSLRAAAVLALLQRATTAFPASDALALLQRASPTSPLSSPSSSAPPSPSLPAPPSPSSSAQRRPRRPPPSAPNPRKLPSKEHVVPSNFFIDLLLGQVLTLFSS</sequence>
<dbReference type="Proteomes" id="UP000008810">
    <property type="component" value="Chromosome 4"/>
</dbReference>
<feature type="compositionally biased region" description="Pro residues" evidence="1">
    <location>
        <begin position="100"/>
        <end position="113"/>
    </location>
</feature>
<reference evidence="2" key="2">
    <citation type="submission" date="2017-06" db="EMBL/GenBank/DDBJ databases">
        <title>WGS assembly of Brachypodium distachyon.</title>
        <authorList>
            <consortium name="The International Brachypodium Initiative"/>
            <person name="Lucas S."/>
            <person name="Harmon-Smith M."/>
            <person name="Lail K."/>
            <person name="Tice H."/>
            <person name="Grimwood J."/>
            <person name="Bruce D."/>
            <person name="Barry K."/>
            <person name="Shu S."/>
            <person name="Lindquist E."/>
            <person name="Wang M."/>
            <person name="Pitluck S."/>
            <person name="Vogel J.P."/>
            <person name="Garvin D.F."/>
            <person name="Mockler T.C."/>
            <person name="Schmutz J."/>
            <person name="Rokhsar D."/>
            <person name="Bevan M.W."/>
        </authorList>
    </citation>
    <scope>NUCLEOTIDE SEQUENCE</scope>
    <source>
        <strain evidence="2">Bd21</strain>
    </source>
</reference>
<feature type="compositionally biased region" description="Low complexity" evidence="1">
    <location>
        <begin position="88"/>
        <end position="99"/>
    </location>
</feature>
<name>A0A2K2CRJ6_BRADI</name>
<dbReference type="InParanoid" id="A0A2K2CRJ6"/>
<proteinExistence type="predicted"/>
<evidence type="ECO:0000256" key="1">
    <source>
        <dbReference type="SAM" id="MobiDB-lite"/>
    </source>
</evidence>
<reference evidence="3" key="3">
    <citation type="submission" date="2018-08" db="UniProtKB">
        <authorList>
            <consortium name="EnsemblPlants"/>
        </authorList>
    </citation>
    <scope>IDENTIFICATION</scope>
    <source>
        <strain evidence="3">cv. Bd21</strain>
    </source>
</reference>
<accession>A0A2K2CRJ6</accession>